<dbReference type="STRING" id="641025.SAMN05421507_12287"/>
<evidence type="ECO:0000256" key="7">
    <source>
        <dbReference type="RuleBase" id="RU361277"/>
    </source>
</evidence>
<keyword evidence="2 7" id="KW-0479">Metal-binding</keyword>
<dbReference type="InterPro" id="IPR011032">
    <property type="entry name" value="GroES-like_sf"/>
</dbReference>
<gene>
    <name evidence="9" type="ORF">SAMN05421507_12287</name>
</gene>
<evidence type="ECO:0000256" key="1">
    <source>
        <dbReference type="ARBA" id="ARBA00001947"/>
    </source>
</evidence>
<dbReference type="EMBL" id="FNIX01000022">
    <property type="protein sequence ID" value="SDP93731.1"/>
    <property type="molecule type" value="Genomic_DNA"/>
</dbReference>
<dbReference type="InterPro" id="IPR013154">
    <property type="entry name" value="ADH-like_N"/>
</dbReference>
<keyword evidence="3 7" id="KW-0862">Zinc</keyword>
<dbReference type="EC" id="1.1.1.2" evidence="5"/>
<dbReference type="InterPro" id="IPR002328">
    <property type="entry name" value="ADH_Zn_CS"/>
</dbReference>
<dbReference type="Proteomes" id="UP000199691">
    <property type="component" value="Unassembled WGS sequence"/>
</dbReference>
<evidence type="ECO:0000313" key="9">
    <source>
        <dbReference type="EMBL" id="SDP93731.1"/>
    </source>
</evidence>
<evidence type="ECO:0000259" key="8">
    <source>
        <dbReference type="SMART" id="SM00829"/>
    </source>
</evidence>
<keyword evidence="4" id="KW-0560">Oxidoreductase</keyword>
<dbReference type="GO" id="GO:0008106">
    <property type="term" value="F:alcohol dehydrogenase (NADP+) activity"/>
    <property type="evidence" value="ECO:0007669"/>
    <property type="project" value="UniProtKB-EC"/>
</dbReference>
<evidence type="ECO:0000313" key="10">
    <source>
        <dbReference type="Proteomes" id="UP000199691"/>
    </source>
</evidence>
<dbReference type="PANTHER" id="PTHR42683">
    <property type="entry name" value="ALDEHYDE REDUCTASE"/>
    <property type="match status" value="1"/>
</dbReference>
<sequence>MKVIAYAARTAGGALQPYEYESGPLGPNEVDVRVTHGGICHTDLAAIDDEWGLARFPAVAGHEVVGEVVAIGAAVDEVALTIGQRVGVGALAGSCFRCESCISGRTNLCPRRDALVLRGDRGGFAHHVRASDWRHVYPIPDSMPSEHAAPLMCAGTTVFSPLIANRVLPTHRVAVVGIGGLGHLALQFLDKWGCEVTAISTTEDKQADAERFGATSFIASREPGALRAAAGSFDFVLSTVSGDLPWDDYLGILSPQGRLCVAGVPDRPISVSALGLVSEAKEIVGGIVGTVAQTRQMLDFAARHAIRPEVEMFALTDFEQALDRVRKGNVRYRAVVDFT</sequence>
<feature type="domain" description="Enoyl reductase (ER)" evidence="8">
    <location>
        <begin position="12"/>
        <end position="336"/>
    </location>
</feature>
<dbReference type="InterPro" id="IPR036291">
    <property type="entry name" value="NAD(P)-bd_dom_sf"/>
</dbReference>
<dbReference type="Pfam" id="PF08240">
    <property type="entry name" value="ADH_N"/>
    <property type="match status" value="1"/>
</dbReference>
<dbReference type="SUPFAM" id="SSF50129">
    <property type="entry name" value="GroES-like"/>
    <property type="match status" value="1"/>
</dbReference>
<protein>
    <recommendedName>
        <fullName evidence="5">alcohol dehydrogenase (NADP(+))</fullName>
        <ecNumber evidence="5">1.1.1.2</ecNumber>
    </recommendedName>
</protein>
<dbReference type="AlphaFoldDB" id="A0A1H0WSR6"/>
<dbReference type="SUPFAM" id="SSF51735">
    <property type="entry name" value="NAD(P)-binding Rossmann-fold domains"/>
    <property type="match status" value="1"/>
</dbReference>
<organism evidence="9 10">
    <name type="scientific">Lentzea jiangxiensis</name>
    <dbReference type="NCBI Taxonomy" id="641025"/>
    <lineage>
        <taxon>Bacteria</taxon>
        <taxon>Bacillati</taxon>
        <taxon>Actinomycetota</taxon>
        <taxon>Actinomycetes</taxon>
        <taxon>Pseudonocardiales</taxon>
        <taxon>Pseudonocardiaceae</taxon>
        <taxon>Lentzea</taxon>
    </lineage>
</organism>
<dbReference type="Gene3D" id="3.40.50.720">
    <property type="entry name" value="NAD(P)-binding Rossmann-like Domain"/>
    <property type="match status" value="1"/>
</dbReference>
<name>A0A1H0WSR6_9PSEU</name>
<dbReference type="CDD" id="cd05283">
    <property type="entry name" value="CAD1"/>
    <property type="match status" value="1"/>
</dbReference>
<dbReference type="SMART" id="SM00829">
    <property type="entry name" value="PKS_ER"/>
    <property type="match status" value="1"/>
</dbReference>
<dbReference type="PROSITE" id="PS00059">
    <property type="entry name" value="ADH_ZINC"/>
    <property type="match status" value="1"/>
</dbReference>
<dbReference type="OrthoDB" id="3567264at2"/>
<proteinExistence type="inferred from homology"/>
<dbReference type="Gene3D" id="3.90.180.10">
    <property type="entry name" value="Medium-chain alcohol dehydrogenases, catalytic domain"/>
    <property type="match status" value="1"/>
</dbReference>
<dbReference type="InterPro" id="IPR047109">
    <property type="entry name" value="CAD-like"/>
</dbReference>
<keyword evidence="10" id="KW-1185">Reference proteome</keyword>
<dbReference type="Pfam" id="PF00107">
    <property type="entry name" value="ADH_zinc_N"/>
    <property type="match status" value="1"/>
</dbReference>
<reference evidence="10" key="1">
    <citation type="submission" date="2016-10" db="EMBL/GenBank/DDBJ databases">
        <authorList>
            <person name="Varghese N."/>
            <person name="Submissions S."/>
        </authorList>
    </citation>
    <scope>NUCLEOTIDE SEQUENCE [LARGE SCALE GENOMIC DNA]</scope>
    <source>
        <strain evidence="10">CGMCC 4.6609</strain>
    </source>
</reference>
<evidence type="ECO:0000256" key="2">
    <source>
        <dbReference type="ARBA" id="ARBA00022723"/>
    </source>
</evidence>
<dbReference type="RefSeq" id="WP_090104030.1">
    <property type="nucleotide sequence ID" value="NZ_FNIX01000022.1"/>
</dbReference>
<evidence type="ECO:0000256" key="3">
    <source>
        <dbReference type="ARBA" id="ARBA00022833"/>
    </source>
</evidence>
<evidence type="ECO:0000256" key="6">
    <source>
        <dbReference type="ARBA" id="ARBA00048262"/>
    </source>
</evidence>
<evidence type="ECO:0000256" key="5">
    <source>
        <dbReference type="ARBA" id="ARBA00024074"/>
    </source>
</evidence>
<accession>A0A1H0WSR6</accession>
<dbReference type="InterPro" id="IPR013149">
    <property type="entry name" value="ADH-like_C"/>
</dbReference>
<dbReference type="InterPro" id="IPR020843">
    <property type="entry name" value="ER"/>
</dbReference>
<dbReference type="FunFam" id="3.40.50.720:FF:000022">
    <property type="entry name" value="Cinnamyl alcohol dehydrogenase"/>
    <property type="match status" value="1"/>
</dbReference>
<dbReference type="GO" id="GO:0008270">
    <property type="term" value="F:zinc ion binding"/>
    <property type="evidence" value="ECO:0007669"/>
    <property type="project" value="InterPro"/>
</dbReference>
<comment type="cofactor">
    <cofactor evidence="1 7">
        <name>Zn(2+)</name>
        <dbReference type="ChEBI" id="CHEBI:29105"/>
    </cofactor>
</comment>
<evidence type="ECO:0000256" key="4">
    <source>
        <dbReference type="ARBA" id="ARBA00023002"/>
    </source>
</evidence>
<comment type="similarity">
    <text evidence="7">Belongs to the zinc-containing alcohol dehydrogenase family.</text>
</comment>
<comment type="catalytic activity">
    <reaction evidence="6">
        <text>a primary alcohol + NADP(+) = an aldehyde + NADPH + H(+)</text>
        <dbReference type="Rhea" id="RHEA:15937"/>
        <dbReference type="ChEBI" id="CHEBI:15378"/>
        <dbReference type="ChEBI" id="CHEBI:15734"/>
        <dbReference type="ChEBI" id="CHEBI:17478"/>
        <dbReference type="ChEBI" id="CHEBI:57783"/>
        <dbReference type="ChEBI" id="CHEBI:58349"/>
        <dbReference type="EC" id="1.1.1.2"/>
    </reaction>
</comment>